<organism evidence="1 2">
    <name type="scientific">Rhynchosporium agropyri</name>
    <dbReference type="NCBI Taxonomy" id="914238"/>
    <lineage>
        <taxon>Eukaryota</taxon>
        <taxon>Fungi</taxon>
        <taxon>Dikarya</taxon>
        <taxon>Ascomycota</taxon>
        <taxon>Pezizomycotina</taxon>
        <taxon>Leotiomycetes</taxon>
        <taxon>Helotiales</taxon>
        <taxon>Ploettnerulaceae</taxon>
        <taxon>Rhynchosporium</taxon>
    </lineage>
</organism>
<gene>
    <name evidence="1" type="ORF">RAG0_01259</name>
</gene>
<dbReference type="AlphaFoldDB" id="A0A1E1JWM1"/>
<evidence type="ECO:0000313" key="1">
    <source>
        <dbReference type="EMBL" id="CZS90111.1"/>
    </source>
</evidence>
<keyword evidence="2" id="KW-1185">Reference proteome</keyword>
<sequence>MDLGIMVLLPWNITVYGVLNEIPKPPFVGSPSAEKKRYQNLWTARQVSSRDSI</sequence>
<name>A0A1E1JWM1_9HELO</name>
<dbReference type="Proteomes" id="UP000178912">
    <property type="component" value="Unassembled WGS sequence"/>
</dbReference>
<protein>
    <submittedName>
        <fullName evidence="1">Uncharacterized protein</fullName>
    </submittedName>
</protein>
<reference evidence="2" key="1">
    <citation type="submission" date="2016-03" db="EMBL/GenBank/DDBJ databases">
        <authorList>
            <person name="Guldener U."/>
        </authorList>
    </citation>
    <scope>NUCLEOTIDE SEQUENCE [LARGE SCALE GENOMIC DNA]</scope>
    <source>
        <strain evidence="2">04CH-RAC-A.6.1</strain>
    </source>
</reference>
<dbReference type="EMBL" id="FJUX01000004">
    <property type="protein sequence ID" value="CZS90111.1"/>
    <property type="molecule type" value="Genomic_DNA"/>
</dbReference>
<proteinExistence type="predicted"/>
<evidence type="ECO:0000313" key="2">
    <source>
        <dbReference type="Proteomes" id="UP000178912"/>
    </source>
</evidence>
<accession>A0A1E1JWM1</accession>